<gene>
    <name evidence="1" type="ORF">NDU88_002891</name>
</gene>
<protein>
    <submittedName>
        <fullName evidence="1">Uncharacterized protein</fullName>
    </submittedName>
</protein>
<evidence type="ECO:0000313" key="1">
    <source>
        <dbReference type="EMBL" id="KAJ1199053.1"/>
    </source>
</evidence>
<dbReference type="EMBL" id="JANPWB010000003">
    <property type="protein sequence ID" value="KAJ1199053.1"/>
    <property type="molecule type" value="Genomic_DNA"/>
</dbReference>
<reference evidence="1" key="1">
    <citation type="journal article" date="2022" name="bioRxiv">
        <title>Sequencing and chromosome-scale assembly of the giantPleurodeles waltlgenome.</title>
        <authorList>
            <person name="Brown T."/>
            <person name="Elewa A."/>
            <person name="Iarovenko S."/>
            <person name="Subramanian E."/>
            <person name="Araus A.J."/>
            <person name="Petzold A."/>
            <person name="Susuki M."/>
            <person name="Suzuki K.-i.T."/>
            <person name="Hayashi T."/>
            <person name="Toyoda A."/>
            <person name="Oliveira C."/>
            <person name="Osipova E."/>
            <person name="Leigh N.D."/>
            <person name="Simon A."/>
            <person name="Yun M.H."/>
        </authorList>
    </citation>
    <scope>NUCLEOTIDE SEQUENCE</scope>
    <source>
        <strain evidence="1">20211129_DDA</strain>
        <tissue evidence="1">Liver</tissue>
    </source>
</reference>
<dbReference type="Proteomes" id="UP001066276">
    <property type="component" value="Chromosome 2_1"/>
</dbReference>
<accession>A0AAV7VBV3</accession>
<comment type="caution">
    <text evidence="1">The sequence shown here is derived from an EMBL/GenBank/DDBJ whole genome shotgun (WGS) entry which is preliminary data.</text>
</comment>
<proteinExistence type="predicted"/>
<name>A0AAV7VBV3_PLEWA</name>
<dbReference type="AlphaFoldDB" id="A0AAV7VBV3"/>
<organism evidence="1 2">
    <name type="scientific">Pleurodeles waltl</name>
    <name type="common">Iberian ribbed newt</name>
    <dbReference type="NCBI Taxonomy" id="8319"/>
    <lineage>
        <taxon>Eukaryota</taxon>
        <taxon>Metazoa</taxon>
        <taxon>Chordata</taxon>
        <taxon>Craniata</taxon>
        <taxon>Vertebrata</taxon>
        <taxon>Euteleostomi</taxon>
        <taxon>Amphibia</taxon>
        <taxon>Batrachia</taxon>
        <taxon>Caudata</taxon>
        <taxon>Salamandroidea</taxon>
        <taxon>Salamandridae</taxon>
        <taxon>Pleurodelinae</taxon>
        <taxon>Pleurodeles</taxon>
    </lineage>
</organism>
<evidence type="ECO:0000313" key="2">
    <source>
        <dbReference type="Proteomes" id="UP001066276"/>
    </source>
</evidence>
<sequence length="175" mass="19376">MTQAQWCHVSFTALCVLTHQPSPGIATVSKEAANASQACGAESHVLQVTQMGAPLYSFLGVKCQLRQAGLIYMLLILAKIKLIAGGRSYFFTEPADAWDWVEQHRYESFVPSSPMHQSSPTLHKHHSIHTSRHFRSALAQEAPEVSVATALWTDWRAHRPRVRTPGPVNLQAASH</sequence>
<keyword evidence="2" id="KW-1185">Reference proteome</keyword>